<name>A0A4P9WG62_9FUNG</name>
<feature type="region of interest" description="Disordered" evidence="1">
    <location>
        <begin position="73"/>
        <end position="138"/>
    </location>
</feature>
<evidence type="ECO:0000313" key="2">
    <source>
        <dbReference type="EMBL" id="RKO90793.1"/>
    </source>
</evidence>
<proteinExistence type="predicted"/>
<feature type="region of interest" description="Disordered" evidence="1">
    <location>
        <begin position="161"/>
        <end position="183"/>
    </location>
</feature>
<reference evidence="3" key="1">
    <citation type="journal article" date="2018" name="Nat. Microbiol.">
        <title>Leveraging single-cell genomics to expand the fungal tree of life.</title>
        <authorList>
            <person name="Ahrendt S.R."/>
            <person name="Quandt C.A."/>
            <person name="Ciobanu D."/>
            <person name="Clum A."/>
            <person name="Salamov A."/>
            <person name="Andreopoulos B."/>
            <person name="Cheng J.F."/>
            <person name="Woyke T."/>
            <person name="Pelin A."/>
            <person name="Henrissat B."/>
            <person name="Reynolds N.K."/>
            <person name="Benny G.L."/>
            <person name="Smith M.E."/>
            <person name="James T.Y."/>
            <person name="Grigoriev I.V."/>
        </authorList>
    </citation>
    <scope>NUCLEOTIDE SEQUENCE [LARGE SCALE GENOMIC DNA]</scope>
</reference>
<sequence length="306" mass="32904">MHPPIVADDILMVDLSTAIFRLRCVRPRARSWRETYGELVHGVHQGELRHVFASNLIVPSSYVALPVNDRDTDGLKASSSDCQGGPLLPPKSGRAPPLRVPPLAVGSRHLASDRPNASGRPGVPGQLPLHSGRPAPYPTVEQRKRVLRWFKSVPWSRTVQATNSPRRWSPQPRHVTGPAPQGVPQLGQTPPTVVPHGHPAPVPPRFAAVPGNRSIRQILPFMPRGQLAVRGAPAPGQPALPGRTGCNSRPGQKGHRHAPREGQRRRALQPDQASCLALAPGSGEAELGAAGWVCVPDDREEISVLG</sequence>
<dbReference type="Proteomes" id="UP000269721">
    <property type="component" value="Unassembled WGS sequence"/>
</dbReference>
<keyword evidence="3" id="KW-1185">Reference proteome</keyword>
<feature type="region of interest" description="Disordered" evidence="1">
    <location>
        <begin position="235"/>
        <end position="273"/>
    </location>
</feature>
<accession>A0A4P9WG62</accession>
<evidence type="ECO:0000256" key="1">
    <source>
        <dbReference type="SAM" id="MobiDB-lite"/>
    </source>
</evidence>
<organism evidence="2 3">
    <name type="scientific">Blyttiomyces helicus</name>
    <dbReference type="NCBI Taxonomy" id="388810"/>
    <lineage>
        <taxon>Eukaryota</taxon>
        <taxon>Fungi</taxon>
        <taxon>Fungi incertae sedis</taxon>
        <taxon>Chytridiomycota</taxon>
        <taxon>Chytridiomycota incertae sedis</taxon>
        <taxon>Chytridiomycetes</taxon>
        <taxon>Chytridiomycetes incertae sedis</taxon>
        <taxon>Blyttiomyces</taxon>
    </lineage>
</organism>
<gene>
    <name evidence="2" type="ORF">BDK51DRAFT_46331</name>
</gene>
<dbReference type="EMBL" id="KZ995378">
    <property type="protein sequence ID" value="RKO90793.1"/>
    <property type="molecule type" value="Genomic_DNA"/>
</dbReference>
<dbReference type="AlphaFoldDB" id="A0A4P9WG62"/>
<evidence type="ECO:0000313" key="3">
    <source>
        <dbReference type="Proteomes" id="UP000269721"/>
    </source>
</evidence>
<protein>
    <submittedName>
        <fullName evidence="2">Uncharacterized protein</fullName>
    </submittedName>
</protein>